<keyword evidence="4" id="KW-1185">Reference proteome</keyword>
<name>A0A2H5EUB7_9RHOB</name>
<proteinExistence type="predicted"/>
<protein>
    <submittedName>
        <fullName evidence="3">Secretion protein HlyD</fullName>
    </submittedName>
</protein>
<dbReference type="Gene3D" id="1.10.287.470">
    <property type="entry name" value="Helix hairpin bin"/>
    <property type="match status" value="1"/>
</dbReference>
<gene>
    <name evidence="3" type="ORF">CX676_00805</name>
</gene>
<dbReference type="PANTHER" id="PTHR30367:SF12">
    <property type="entry name" value="P-HYDROXYBENZOIC ACID EFFLUX PUMP SUBUNIT AAEA"/>
    <property type="match status" value="1"/>
</dbReference>
<accession>A0A2H5EUB7</accession>
<keyword evidence="2" id="KW-0812">Transmembrane</keyword>
<dbReference type="InterPro" id="IPR050393">
    <property type="entry name" value="MFP_Efflux_Pump"/>
</dbReference>
<dbReference type="KEGG" id="pzh:CX676_00805"/>
<reference evidence="3 4" key="1">
    <citation type="journal article" date="2013" name="Antonie Van Leeuwenhoek">
        <title>Paracoccus zhejiangensis sp. nov., isolated from activated sludge in wastewater-treatment system.</title>
        <authorList>
            <person name="Wu Z.G."/>
            <person name="Zhang D.F."/>
            <person name="Liu Y.L."/>
            <person name="Wang F."/>
            <person name="Jiang X."/>
            <person name="Li C."/>
            <person name="Li S.P."/>
            <person name="Hong Q."/>
            <person name="Li W.J."/>
        </authorList>
    </citation>
    <scope>NUCLEOTIDE SEQUENCE [LARGE SCALE GENOMIC DNA]</scope>
    <source>
        <strain evidence="3 4">J6</strain>
    </source>
</reference>
<evidence type="ECO:0000313" key="3">
    <source>
        <dbReference type="EMBL" id="AUH62884.1"/>
    </source>
</evidence>
<evidence type="ECO:0000313" key="4">
    <source>
        <dbReference type="Proteomes" id="UP000234530"/>
    </source>
</evidence>
<dbReference type="Gene3D" id="2.40.50.100">
    <property type="match status" value="1"/>
</dbReference>
<feature type="coiled-coil region" evidence="1">
    <location>
        <begin position="135"/>
        <end position="202"/>
    </location>
</feature>
<dbReference type="OrthoDB" id="7929252at2"/>
<organism evidence="3 4">
    <name type="scientific">Paracoccus zhejiangensis</name>
    <dbReference type="NCBI Taxonomy" id="1077935"/>
    <lineage>
        <taxon>Bacteria</taxon>
        <taxon>Pseudomonadati</taxon>
        <taxon>Pseudomonadota</taxon>
        <taxon>Alphaproteobacteria</taxon>
        <taxon>Rhodobacterales</taxon>
        <taxon>Paracoccaceae</taxon>
        <taxon>Paracoccus</taxon>
    </lineage>
</organism>
<dbReference type="Proteomes" id="UP000234530">
    <property type="component" value="Chromosome"/>
</dbReference>
<sequence>MLEFILCSLVTILPDYLYRRFAQGKRIGREITLYSVWYELRWGITVCVLLTVSIITMVFYFHPSTTNVTKAYRTITIQPESIGRVDEVFVTRFQHVNAGDPLFSLDDERQQAALETARRSLAEIEAAALVTETELEGIDARIAQAQAALDQARDDLQTNQDLQQRNASTVARTELTRLETAVEGAEGELAAVQASKRTLETRIGTLLPAEKASAEAKVQEAQVALDRTLVRASVSGNLQQFTLRPGEVINPLMRPAGVLVPDDAGDETLVAGFGQIEAQVLKVGMIAEVSCISQPFQVIPMVVTEVQDVIASGQVRATDQLIDVQQLATPGTVTATLEPLYAGQLENIPRGSSCVANAYTNNHDRLASGETGTLEGIFLHAVDATALVHAMILRIQTVMLPVRTLVLSGH</sequence>
<feature type="transmembrane region" description="Helical" evidence="2">
    <location>
        <begin position="42"/>
        <end position="61"/>
    </location>
</feature>
<keyword evidence="2" id="KW-1133">Transmembrane helix</keyword>
<evidence type="ECO:0000256" key="1">
    <source>
        <dbReference type="SAM" id="Coils"/>
    </source>
</evidence>
<evidence type="ECO:0000256" key="2">
    <source>
        <dbReference type="SAM" id="Phobius"/>
    </source>
</evidence>
<keyword evidence="2" id="KW-0472">Membrane</keyword>
<dbReference type="AlphaFoldDB" id="A0A2H5EUB7"/>
<dbReference type="SUPFAM" id="SSF111369">
    <property type="entry name" value="HlyD-like secretion proteins"/>
    <property type="match status" value="1"/>
</dbReference>
<dbReference type="PANTHER" id="PTHR30367">
    <property type="entry name" value="P-HYDROXYBENZOIC ACID EFFLUX PUMP SUBUNIT AAEA-RELATED"/>
    <property type="match status" value="1"/>
</dbReference>
<dbReference type="EMBL" id="CP025430">
    <property type="protein sequence ID" value="AUH62884.1"/>
    <property type="molecule type" value="Genomic_DNA"/>
</dbReference>
<keyword evidence="1" id="KW-0175">Coiled coil</keyword>
<dbReference type="RefSeq" id="WP_101750928.1">
    <property type="nucleotide sequence ID" value="NZ_CP025430.1"/>
</dbReference>